<comment type="similarity">
    <text evidence="2 15">Belongs to the phenylalanyl-tRNA synthetase beta subunit family. Type 1 subfamily.</text>
</comment>
<dbReference type="InterPro" id="IPR045060">
    <property type="entry name" value="Phe-tRNA-ligase_IIc_bsu"/>
</dbReference>
<dbReference type="GO" id="GO:0000049">
    <property type="term" value="F:tRNA binding"/>
    <property type="evidence" value="ECO:0007669"/>
    <property type="project" value="UniProtKB-UniRule"/>
</dbReference>
<sequence>MKFTLSWLKDHLDTTASVDEIAEALTDLGLEVEGIENPAARLAGFTLAHVKSAQQHPDADRLRVCVVETNEGEKQIVCGAPNAREGITVVLAKPGDYVPGIDVTLSVGNIRGVESHGMMCSERELELSEEHDGIIELPSGEVGELFIDWLAENDPAKVDPVIEIAITPNRPDALGVAGIARDLAARGLGTLKTRAYAPVPGDFDCPIKVTIDEDTRDGCPLFTGRLIRDVRNGPSPQWLQDQLRAIGLRPISALVDITNYMTYDHNRPLHVFDADKVKGNLRIHRAAGGETLKALDEKEYTFQPGMIVISDDEGPESIAGIMGGEATGCTEETVNVFLESAYWDNVQIALAGRALKINSDARYRFERGVDPEYTLEGLEHATQMILDICGGEASTVVIAGAVPDHSRAYKLDAERVRSLVGMDIPESEQRQTLTRLGFRLEGSMAHVPSWRPDVQGEADLVEEVARIASLTKLVGKPLPRLTAGVPKPVMTQQQRRLSMARRTAASLGYNECVSYTFIDQTASALFGGGTDATMLENPISSEMSHMRPDLLPGLLAAAARNQARGFADLALFEAGPVFHGGEPGEQRAQIAGLLVGRTGPKDVHGASRPVDVYDAKADAEAVLAAMGAPAKVQILRGADGWWHPGRHGRICLGPKKVLGVFGELHPRVLQAMDVKGPAVAFVLWPEEVPLPRKSGTTRDALMLRDLQAVERDFAFVVDADVEALTLVNAAAGADKALIEDVRVFDEFIGGSLGEGKKSLAITVRLQPTETTLKEKDIEAVSARIVEKVTKATGGTLRG</sequence>
<evidence type="ECO:0000256" key="10">
    <source>
        <dbReference type="ARBA" id="ARBA00022842"/>
    </source>
</evidence>
<dbReference type="Gene3D" id="3.30.56.10">
    <property type="match status" value="2"/>
</dbReference>
<dbReference type="NCBIfam" id="TIGR00472">
    <property type="entry name" value="pheT_bact"/>
    <property type="match status" value="1"/>
</dbReference>
<protein>
    <recommendedName>
        <fullName evidence="15">Phenylalanine--tRNA ligase beta subunit</fullName>
        <ecNumber evidence="15">6.1.1.20</ecNumber>
    </recommendedName>
    <alternativeName>
        <fullName evidence="15">Phenylalanyl-tRNA synthetase beta subunit</fullName>
        <shortName evidence="15">PheRS</shortName>
    </alternativeName>
</protein>
<dbReference type="InterPro" id="IPR005146">
    <property type="entry name" value="B3/B4_tRNA-bd"/>
</dbReference>
<evidence type="ECO:0000256" key="15">
    <source>
        <dbReference type="HAMAP-Rule" id="MF_00283"/>
    </source>
</evidence>
<dbReference type="Proteomes" id="UP000199628">
    <property type="component" value="Unassembled WGS sequence"/>
</dbReference>
<dbReference type="CDD" id="cd00769">
    <property type="entry name" value="PheRS_beta_core"/>
    <property type="match status" value="1"/>
</dbReference>
<dbReference type="InterPro" id="IPR033714">
    <property type="entry name" value="tRNA_bind_bactPheRS"/>
</dbReference>
<dbReference type="SUPFAM" id="SSF54991">
    <property type="entry name" value="Anticodon-binding domain of PheRS"/>
    <property type="match status" value="1"/>
</dbReference>
<comment type="subunit">
    <text evidence="3 15">Tetramer of two alpha and two beta subunits.</text>
</comment>
<dbReference type="EC" id="6.1.1.20" evidence="15"/>
<dbReference type="PROSITE" id="PS51447">
    <property type="entry name" value="FDX_ACB"/>
    <property type="match status" value="1"/>
</dbReference>
<dbReference type="CDD" id="cd02796">
    <property type="entry name" value="tRNA_bind_bactPheRS"/>
    <property type="match status" value="1"/>
</dbReference>
<comment type="subcellular location">
    <subcellularLocation>
        <location evidence="1 15">Cytoplasm</location>
    </subcellularLocation>
</comment>
<evidence type="ECO:0000256" key="16">
    <source>
        <dbReference type="PROSITE-ProRule" id="PRU00209"/>
    </source>
</evidence>
<dbReference type="SUPFAM" id="SSF46955">
    <property type="entry name" value="Putative DNA-binding domain"/>
    <property type="match status" value="1"/>
</dbReference>
<feature type="domain" description="TRNA-binding" evidence="17">
    <location>
        <begin position="39"/>
        <end position="147"/>
    </location>
</feature>
<feature type="binding site" evidence="15">
    <location>
        <position position="463"/>
    </location>
    <ligand>
        <name>Mg(2+)</name>
        <dbReference type="ChEBI" id="CHEBI:18420"/>
        <note>shared with alpha subunit</note>
    </ligand>
</feature>
<dbReference type="AlphaFoldDB" id="A0A1G6ZVQ6"/>
<dbReference type="InterPro" id="IPR004532">
    <property type="entry name" value="Phe-tRNA-ligase_IIc_bsu_bact"/>
</dbReference>
<dbReference type="InterPro" id="IPR009061">
    <property type="entry name" value="DNA-bd_dom_put_sf"/>
</dbReference>
<keyword evidence="13 15" id="KW-0030">Aminoacyl-tRNA synthetase</keyword>
<keyword evidence="7 15" id="KW-0479">Metal-binding</keyword>
<evidence type="ECO:0000256" key="4">
    <source>
        <dbReference type="ARBA" id="ARBA00022490"/>
    </source>
</evidence>
<dbReference type="InterPro" id="IPR002547">
    <property type="entry name" value="tRNA-bd_dom"/>
</dbReference>
<keyword evidence="5 16" id="KW-0820">tRNA-binding</keyword>
<keyword evidence="9 15" id="KW-0067">ATP-binding</keyword>
<gene>
    <name evidence="15" type="primary">pheT</name>
    <name evidence="20" type="ORF">SAMN04488239_113116</name>
</gene>
<dbReference type="Pfam" id="PF01588">
    <property type="entry name" value="tRNA_bind"/>
    <property type="match status" value="1"/>
</dbReference>
<evidence type="ECO:0000313" key="21">
    <source>
        <dbReference type="Proteomes" id="UP000199628"/>
    </source>
</evidence>
<dbReference type="PROSITE" id="PS50886">
    <property type="entry name" value="TRBD"/>
    <property type="match status" value="1"/>
</dbReference>
<evidence type="ECO:0000259" key="18">
    <source>
        <dbReference type="PROSITE" id="PS51447"/>
    </source>
</evidence>
<dbReference type="Gene3D" id="3.50.40.10">
    <property type="entry name" value="Phenylalanyl-trna Synthetase, Chain B, domain 3"/>
    <property type="match status" value="1"/>
</dbReference>
<dbReference type="FunFam" id="2.40.50.140:FF:000045">
    <property type="entry name" value="Phenylalanine--tRNA ligase beta subunit"/>
    <property type="match status" value="1"/>
</dbReference>
<dbReference type="InterPro" id="IPR005121">
    <property type="entry name" value="Fdx_antiC-bd"/>
</dbReference>
<accession>A0A1G6ZVQ6</accession>
<dbReference type="GO" id="GO:0006432">
    <property type="term" value="P:phenylalanyl-tRNA aminoacylation"/>
    <property type="evidence" value="ECO:0007669"/>
    <property type="project" value="UniProtKB-UniRule"/>
</dbReference>
<dbReference type="Pfam" id="PF03483">
    <property type="entry name" value="B3_4"/>
    <property type="match status" value="1"/>
</dbReference>
<evidence type="ECO:0000256" key="14">
    <source>
        <dbReference type="ARBA" id="ARBA00049255"/>
    </source>
</evidence>
<dbReference type="EMBL" id="FMZV01000013">
    <property type="protein sequence ID" value="SDE06609.1"/>
    <property type="molecule type" value="Genomic_DNA"/>
</dbReference>
<keyword evidence="21" id="KW-1185">Reference proteome</keyword>
<dbReference type="InterPro" id="IPR036690">
    <property type="entry name" value="Fdx_antiC-bd_sf"/>
</dbReference>
<comment type="catalytic activity">
    <reaction evidence="14 15">
        <text>tRNA(Phe) + L-phenylalanine + ATP = L-phenylalanyl-tRNA(Phe) + AMP + diphosphate + H(+)</text>
        <dbReference type="Rhea" id="RHEA:19413"/>
        <dbReference type="Rhea" id="RHEA-COMP:9668"/>
        <dbReference type="Rhea" id="RHEA-COMP:9699"/>
        <dbReference type="ChEBI" id="CHEBI:15378"/>
        <dbReference type="ChEBI" id="CHEBI:30616"/>
        <dbReference type="ChEBI" id="CHEBI:33019"/>
        <dbReference type="ChEBI" id="CHEBI:58095"/>
        <dbReference type="ChEBI" id="CHEBI:78442"/>
        <dbReference type="ChEBI" id="CHEBI:78531"/>
        <dbReference type="ChEBI" id="CHEBI:456215"/>
        <dbReference type="EC" id="6.1.1.20"/>
    </reaction>
</comment>
<organism evidence="20 21">
    <name type="scientific">Ruegeria marina</name>
    <dbReference type="NCBI Taxonomy" id="639004"/>
    <lineage>
        <taxon>Bacteria</taxon>
        <taxon>Pseudomonadati</taxon>
        <taxon>Pseudomonadota</taxon>
        <taxon>Alphaproteobacteria</taxon>
        <taxon>Rhodobacterales</taxon>
        <taxon>Roseobacteraceae</taxon>
        <taxon>Ruegeria</taxon>
    </lineage>
</organism>
<dbReference type="Gene3D" id="2.40.50.140">
    <property type="entry name" value="Nucleic acid-binding proteins"/>
    <property type="match status" value="1"/>
</dbReference>
<dbReference type="InterPro" id="IPR005147">
    <property type="entry name" value="tRNA_synthase_B5-dom"/>
</dbReference>
<evidence type="ECO:0000256" key="5">
    <source>
        <dbReference type="ARBA" id="ARBA00022555"/>
    </source>
</evidence>
<comment type="cofactor">
    <cofactor evidence="15">
        <name>Mg(2+)</name>
        <dbReference type="ChEBI" id="CHEBI:18420"/>
    </cofactor>
    <text evidence="15">Binds 2 magnesium ions per tetramer.</text>
</comment>
<feature type="domain" description="B5" evidence="19">
    <location>
        <begin position="404"/>
        <end position="475"/>
    </location>
</feature>
<dbReference type="Pfam" id="PF03484">
    <property type="entry name" value="B5"/>
    <property type="match status" value="1"/>
</dbReference>
<dbReference type="SUPFAM" id="SSF50249">
    <property type="entry name" value="Nucleic acid-binding proteins"/>
    <property type="match status" value="1"/>
</dbReference>
<feature type="domain" description="FDX-ACB" evidence="18">
    <location>
        <begin position="704"/>
        <end position="797"/>
    </location>
</feature>
<dbReference type="PANTHER" id="PTHR10947">
    <property type="entry name" value="PHENYLALANYL-TRNA SYNTHETASE BETA CHAIN AND LEUCINE-RICH REPEAT-CONTAINING PROTEIN 47"/>
    <property type="match status" value="1"/>
</dbReference>
<dbReference type="Pfam" id="PF17759">
    <property type="entry name" value="tRNA_synthFbeta"/>
    <property type="match status" value="1"/>
</dbReference>
<feature type="binding site" evidence="15">
    <location>
        <position position="459"/>
    </location>
    <ligand>
        <name>Mg(2+)</name>
        <dbReference type="ChEBI" id="CHEBI:18420"/>
        <note>shared with alpha subunit</note>
    </ligand>
</feature>
<dbReference type="NCBIfam" id="NF045760">
    <property type="entry name" value="YtpR"/>
    <property type="match status" value="1"/>
</dbReference>
<dbReference type="InterPro" id="IPR012340">
    <property type="entry name" value="NA-bd_OB-fold"/>
</dbReference>
<dbReference type="Gene3D" id="3.30.70.380">
    <property type="entry name" value="Ferrodoxin-fold anticodon-binding domain"/>
    <property type="match status" value="1"/>
</dbReference>
<evidence type="ECO:0000256" key="8">
    <source>
        <dbReference type="ARBA" id="ARBA00022741"/>
    </source>
</evidence>
<proteinExistence type="inferred from homology"/>
<dbReference type="OrthoDB" id="9805455at2"/>
<evidence type="ECO:0000256" key="11">
    <source>
        <dbReference type="ARBA" id="ARBA00022884"/>
    </source>
</evidence>
<dbReference type="InterPro" id="IPR045864">
    <property type="entry name" value="aa-tRNA-synth_II/BPL/LPL"/>
</dbReference>
<evidence type="ECO:0000256" key="13">
    <source>
        <dbReference type="ARBA" id="ARBA00023146"/>
    </source>
</evidence>
<keyword evidence="10 15" id="KW-0460">Magnesium</keyword>
<dbReference type="PANTHER" id="PTHR10947:SF0">
    <property type="entry name" value="PHENYLALANINE--TRNA LIGASE BETA SUBUNIT"/>
    <property type="match status" value="1"/>
</dbReference>
<feature type="binding site" evidence="15">
    <location>
        <position position="453"/>
    </location>
    <ligand>
        <name>Mg(2+)</name>
        <dbReference type="ChEBI" id="CHEBI:18420"/>
        <note>shared with alpha subunit</note>
    </ligand>
</feature>
<keyword evidence="11 16" id="KW-0694">RNA-binding</keyword>
<reference evidence="21" key="1">
    <citation type="submission" date="2016-10" db="EMBL/GenBank/DDBJ databases">
        <authorList>
            <person name="Varghese N."/>
            <person name="Submissions S."/>
        </authorList>
    </citation>
    <scope>NUCLEOTIDE SEQUENCE [LARGE SCALE GENOMIC DNA]</scope>
    <source>
        <strain evidence="21">CGMCC 1.9108</strain>
    </source>
</reference>
<dbReference type="InterPro" id="IPR020825">
    <property type="entry name" value="Phe-tRNA_synthase-like_B3/B4"/>
</dbReference>
<dbReference type="GO" id="GO:0000287">
    <property type="term" value="F:magnesium ion binding"/>
    <property type="evidence" value="ECO:0007669"/>
    <property type="project" value="UniProtKB-UniRule"/>
</dbReference>
<evidence type="ECO:0000256" key="9">
    <source>
        <dbReference type="ARBA" id="ARBA00022840"/>
    </source>
</evidence>
<dbReference type="GO" id="GO:0004826">
    <property type="term" value="F:phenylalanine-tRNA ligase activity"/>
    <property type="evidence" value="ECO:0007669"/>
    <property type="project" value="UniProtKB-UniRule"/>
</dbReference>
<keyword evidence="8 15" id="KW-0547">Nucleotide-binding</keyword>
<feature type="binding site" evidence="15">
    <location>
        <position position="462"/>
    </location>
    <ligand>
        <name>Mg(2+)</name>
        <dbReference type="ChEBI" id="CHEBI:18420"/>
        <note>shared with alpha subunit</note>
    </ligand>
</feature>
<dbReference type="PROSITE" id="PS51483">
    <property type="entry name" value="B5"/>
    <property type="match status" value="1"/>
</dbReference>
<evidence type="ECO:0000256" key="7">
    <source>
        <dbReference type="ARBA" id="ARBA00022723"/>
    </source>
</evidence>
<dbReference type="SMART" id="SM00874">
    <property type="entry name" value="B5"/>
    <property type="match status" value="1"/>
</dbReference>
<dbReference type="GO" id="GO:0009328">
    <property type="term" value="C:phenylalanine-tRNA ligase complex"/>
    <property type="evidence" value="ECO:0007669"/>
    <property type="project" value="TreeGrafter"/>
</dbReference>
<dbReference type="HAMAP" id="MF_00283">
    <property type="entry name" value="Phe_tRNA_synth_beta1"/>
    <property type="match status" value="1"/>
</dbReference>
<evidence type="ECO:0000313" key="20">
    <source>
        <dbReference type="EMBL" id="SDE06609.1"/>
    </source>
</evidence>
<evidence type="ECO:0000256" key="2">
    <source>
        <dbReference type="ARBA" id="ARBA00008653"/>
    </source>
</evidence>
<keyword evidence="12 15" id="KW-0648">Protein biosynthesis</keyword>
<evidence type="ECO:0000259" key="19">
    <source>
        <dbReference type="PROSITE" id="PS51483"/>
    </source>
</evidence>
<evidence type="ECO:0000256" key="1">
    <source>
        <dbReference type="ARBA" id="ARBA00004496"/>
    </source>
</evidence>
<dbReference type="Gene3D" id="3.30.930.10">
    <property type="entry name" value="Bira Bifunctional Protein, Domain 2"/>
    <property type="match status" value="1"/>
</dbReference>
<dbReference type="SUPFAM" id="SSF55681">
    <property type="entry name" value="Class II aaRS and biotin synthetases"/>
    <property type="match status" value="1"/>
</dbReference>
<dbReference type="RefSeq" id="WP_093034521.1">
    <property type="nucleotide sequence ID" value="NZ_FMZV01000013.1"/>
</dbReference>
<dbReference type="SUPFAM" id="SSF56037">
    <property type="entry name" value="PheT/TilS domain"/>
    <property type="match status" value="1"/>
</dbReference>
<dbReference type="Pfam" id="PF03147">
    <property type="entry name" value="FDX-ACB"/>
    <property type="match status" value="1"/>
</dbReference>
<evidence type="ECO:0000256" key="6">
    <source>
        <dbReference type="ARBA" id="ARBA00022598"/>
    </source>
</evidence>
<evidence type="ECO:0000259" key="17">
    <source>
        <dbReference type="PROSITE" id="PS50886"/>
    </source>
</evidence>
<evidence type="ECO:0000256" key="12">
    <source>
        <dbReference type="ARBA" id="ARBA00022917"/>
    </source>
</evidence>
<dbReference type="GO" id="GO:0005524">
    <property type="term" value="F:ATP binding"/>
    <property type="evidence" value="ECO:0007669"/>
    <property type="project" value="UniProtKB-UniRule"/>
</dbReference>
<evidence type="ECO:0000256" key="3">
    <source>
        <dbReference type="ARBA" id="ARBA00011209"/>
    </source>
</evidence>
<keyword evidence="6 15" id="KW-0436">Ligase</keyword>
<keyword evidence="4 15" id="KW-0963">Cytoplasm</keyword>
<dbReference type="InterPro" id="IPR041616">
    <property type="entry name" value="PheRS_beta_core"/>
</dbReference>
<dbReference type="STRING" id="639004.SAMN04488239_113116"/>
<dbReference type="SMART" id="SM00873">
    <property type="entry name" value="B3_4"/>
    <property type="match status" value="1"/>
</dbReference>
<name>A0A1G6ZVQ6_9RHOB</name>
<dbReference type="SMART" id="SM00896">
    <property type="entry name" value="FDX-ACB"/>
    <property type="match status" value="1"/>
</dbReference>